<comment type="caution">
    <text evidence="7">The sequence shown here is derived from an EMBL/GenBank/DDBJ whole genome shotgun (WGS) entry which is preliminary data.</text>
</comment>
<dbReference type="InterPro" id="IPR008630">
    <property type="entry name" value="Glyco_trans_34"/>
</dbReference>
<dbReference type="PANTHER" id="PTHR31311:SF3">
    <property type="entry name" value="GLYCOSYLTRANSFERASE 7-RELATED"/>
    <property type="match status" value="1"/>
</dbReference>
<organism evidence="7">
    <name type="scientific">Tanacetum cinerariifolium</name>
    <name type="common">Dalmatian daisy</name>
    <name type="synonym">Chrysanthemum cinerariifolium</name>
    <dbReference type="NCBI Taxonomy" id="118510"/>
    <lineage>
        <taxon>Eukaryota</taxon>
        <taxon>Viridiplantae</taxon>
        <taxon>Streptophyta</taxon>
        <taxon>Embryophyta</taxon>
        <taxon>Tracheophyta</taxon>
        <taxon>Spermatophyta</taxon>
        <taxon>Magnoliopsida</taxon>
        <taxon>eudicotyledons</taxon>
        <taxon>Gunneridae</taxon>
        <taxon>Pentapetalae</taxon>
        <taxon>asterids</taxon>
        <taxon>campanulids</taxon>
        <taxon>Asterales</taxon>
        <taxon>Asteraceae</taxon>
        <taxon>Asteroideae</taxon>
        <taxon>Anthemideae</taxon>
        <taxon>Anthemidinae</taxon>
        <taxon>Tanacetum</taxon>
    </lineage>
</organism>
<protein>
    <submittedName>
        <fullName evidence="7">Galactosyl transferase</fullName>
    </submittedName>
</protein>
<keyword evidence="5" id="KW-0735">Signal-anchor</keyword>
<gene>
    <name evidence="7" type="ORF">Tci_904827</name>
</gene>
<dbReference type="GO" id="GO:0000139">
    <property type="term" value="C:Golgi membrane"/>
    <property type="evidence" value="ECO:0007669"/>
    <property type="project" value="UniProtKB-SubCell"/>
</dbReference>
<evidence type="ECO:0000256" key="2">
    <source>
        <dbReference type="ARBA" id="ARBA00005664"/>
    </source>
</evidence>
<keyword evidence="5" id="KW-0812">Transmembrane</keyword>
<evidence type="ECO:0000313" key="7">
    <source>
        <dbReference type="EMBL" id="GFD32858.1"/>
    </source>
</evidence>
<dbReference type="InterPro" id="IPR029044">
    <property type="entry name" value="Nucleotide-diphossugar_trans"/>
</dbReference>
<dbReference type="GO" id="GO:0005802">
    <property type="term" value="C:trans-Golgi network"/>
    <property type="evidence" value="ECO:0007669"/>
    <property type="project" value="TreeGrafter"/>
</dbReference>
<dbReference type="AlphaFoldDB" id="A0A699VHK6"/>
<proteinExistence type="inferred from homology"/>
<sequence length="140" mass="16893">AMLAHPQAEWIWWLDEDTVITDMEYKISFHKYKVYNFVVHGWPKEVYVKKRWLGLNDGSFLIRNCQWSLDMLDMWAGMGPRKILIETEYYLEGYWIGIVDRLQNITDRYLEINKSEGMLRRRHAEKVSEAYGVLREPFLK</sequence>
<comment type="subcellular location">
    <subcellularLocation>
        <location evidence="1">Golgi apparatus membrane</location>
        <topology evidence="1">Single-pass type II membrane protein</topology>
    </subcellularLocation>
</comment>
<dbReference type="Pfam" id="PF05637">
    <property type="entry name" value="Glyco_transf_34"/>
    <property type="match status" value="1"/>
</dbReference>
<keyword evidence="4 7" id="KW-0808">Transferase</keyword>
<evidence type="ECO:0000256" key="4">
    <source>
        <dbReference type="ARBA" id="ARBA00022679"/>
    </source>
</evidence>
<evidence type="ECO:0000256" key="5">
    <source>
        <dbReference type="ARBA" id="ARBA00022968"/>
    </source>
</evidence>
<name>A0A699VHK6_TANCI</name>
<dbReference type="Gene3D" id="3.90.550.10">
    <property type="entry name" value="Spore Coat Polysaccharide Biosynthesis Protein SpsA, Chain A"/>
    <property type="match status" value="1"/>
</dbReference>
<feature type="non-terminal residue" evidence="7">
    <location>
        <position position="140"/>
    </location>
</feature>
<dbReference type="PANTHER" id="PTHR31311">
    <property type="entry name" value="XYLOGLUCAN 6-XYLOSYLTRANSFERASE 5-RELATED-RELATED"/>
    <property type="match status" value="1"/>
</dbReference>
<dbReference type="GO" id="GO:0005768">
    <property type="term" value="C:endosome"/>
    <property type="evidence" value="ECO:0007669"/>
    <property type="project" value="TreeGrafter"/>
</dbReference>
<accession>A0A699VHK6</accession>
<evidence type="ECO:0000256" key="3">
    <source>
        <dbReference type="ARBA" id="ARBA00022676"/>
    </source>
</evidence>
<dbReference type="GO" id="GO:0008378">
    <property type="term" value="F:galactosyltransferase activity"/>
    <property type="evidence" value="ECO:0007669"/>
    <property type="project" value="TreeGrafter"/>
</dbReference>
<dbReference type="EMBL" id="BKCJ011428859">
    <property type="protein sequence ID" value="GFD32858.1"/>
    <property type="molecule type" value="Genomic_DNA"/>
</dbReference>
<keyword evidence="6" id="KW-0333">Golgi apparatus</keyword>
<reference evidence="7" key="1">
    <citation type="journal article" date="2019" name="Sci. Rep.">
        <title>Draft genome of Tanacetum cinerariifolium, the natural source of mosquito coil.</title>
        <authorList>
            <person name="Yamashiro T."/>
            <person name="Shiraishi A."/>
            <person name="Satake H."/>
            <person name="Nakayama K."/>
        </authorList>
    </citation>
    <scope>NUCLEOTIDE SEQUENCE</scope>
</reference>
<evidence type="ECO:0000256" key="6">
    <source>
        <dbReference type="ARBA" id="ARBA00023034"/>
    </source>
</evidence>
<keyword evidence="3" id="KW-0328">Glycosyltransferase</keyword>
<feature type="non-terminal residue" evidence="7">
    <location>
        <position position="1"/>
    </location>
</feature>
<comment type="similarity">
    <text evidence="2">Belongs to the glycosyltransferase 34 family.</text>
</comment>
<evidence type="ECO:0000256" key="1">
    <source>
        <dbReference type="ARBA" id="ARBA00004323"/>
    </source>
</evidence>